<evidence type="ECO:0000313" key="6">
    <source>
        <dbReference type="EMBL" id="MBC1169901.1"/>
    </source>
</evidence>
<dbReference type="Pfam" id="PF13499">
    <property type="entry name" value="EF-hand_7"/>
    <property type="match status" value="1"/>
</dbReference>
<name>A0A1B0CPA9_LUTLO</name>
<reference evidence="7" key="3">
    <citation type="submission" date="2020-05" db="UniProtKB">
        <authorList>
            <consortium name="EnsemblMetazoa"/>
        </authorList>
    </citation>
    <scope>IDENTIFICATION</scope>
    <source>
        <strain evidence="7">Jacobina</strain>
    </source>
</reference>
<dbReference type="EnsemblMetazoa" id="LLOJ006582-RA">
    <property type="protein sequence ID" value="LLOJ006582-PA"/>
    <property type="gene ID" value="LLOJ006582"/>
</dbReference>
<dbReference type="Proteomes" id="UP000092461">
    <property type="component" value="Unassembled WGS sequence"/>
</dbReference>
<dbReference type="GO" id="GO:0005509">
    <property type="term" value="F:calcium ion binding"/>
    <property type="evidence" value="ECO:0007669"/>
    <property type="project" value="InterPro"/>
</dbReference>
<dbReference type="SUPFAM" id="SSF47473">
    <property type="entry name" value="EF-hand"/>
    <property type="match status" value="1"/>
</dbReference>
<accession>A0A1B0CPA9</accession>
<feature type="domain" description="EF-hand" evidence="5">
    <location>
        <begin position="69"/>
        <end position="98"/>
    </location>
</feature>
<dbReference type="InterPro" id="IPR011992">
    <property type="entry name" value="EF-hand-dom_pair"/>
</dbReference>
<keyword evidence="8" id="KW-1185">Reference proteome</keyword>
<dbReference type="InterPro" id="IPR002048">
    <property type="entry name" value="EF_hand_dom"/>
</dbReference>
<evidence type="ECO:0000256" key="4">
    <source>
        <dbReference type="ARBA" id="ARBA00022842"/>
    </source>
</evidence>
<dbReference type="PROSITE" id="PS50222">
    <property type="entry name" value="EF_HAND_2"/>
    <property type="match status" value="2"/>
</dbReference>
<dbReference type="InterPro" id="IPR051433">
    <property type="entry name" value="CIBP"/>
</dbReference>
<protein>
    <submittedName>
        <fullName evidence="6">Putative ca2+-binding kinase</fullName>
    </submittedName>
</protein>
<dbReference type="AlphaFoldDB" id="A0A1B0CPA9"/>
<evidence type="ECO:0000256" key="3">
    <source>
        <dbReference type="ARBA" id="ARBA00022837"/>
    </source>
</evidence>
<evidence type="ECO:0000256" key="2">
    <source>
        <dbReference type="ARBA" id="ARBA00022737"/>
    </source>
</evidence>
<dbReference type="EMBL" id="GITU01001198">
    <property type="protein sequence ID" value="MBC1169901.1"/>
    <property type="molecule type" value="Transcribed_RNA"/>
</dbReference>
<keyword evidence="4" id="KW-0460">Magnesium</keyword>
<dbReference type="PANTHER" id="PTHR45791:SF9">
    <property type="entry name" value="FREQUENIN-1-LIKE PROTEIN"/>
    <property type="match status" value="1"/>
</dbReference>
<dbReference type="EMBL" id="AJWK01021639">
    <property type="status" value="NOT_ANNOTATED_CDS"/>
    <property type="molecule type" value="Genomic_DNA"/>
</dbReference>
<evidence type="ECO:0000313" key="8">
    <source>
        <dbReference type="Proteomes" id="UP000092461"/>
    </source>
</evidence>
<keyword evidence="1" id="KW-0479">Metal-binding</keyword>
<feature type="domain" description="EF-hand" evidence="5">
    <location>
        <begin position="100"/>
        <end position="135"/>
    </location>
</feature>
<reference evidence="8" key="1">
    <citation type="submission" date="2012-05" db="EMBL/GenBank/DDBJ databases">
        <title>Whole Genome Assembly of Lutzomyia longipalpis.</title>
        <authorList>
            <person name="Richards S."/>
            <person name="Qu C."/>
            <person name="Dillon R."/>
            <person name="Worley K."/>
            <person name="Scherer S."/>
            <person name="Batterton M."/>
            <person name="Taylor A."/>
            <person name="Hawes A."/>
            <person name="Hernandez B."/>
            <person name="Kovar C."/>
            <person name="Mandapat C."/>
            <person name="Pham C."/>
            <person name="Qu C."/>
            <person name="Jing C."/>
            <person name="Bess C."/>
            <person name="Bandaranaike D."/>
            <person name="Ngo D."/>
            <person name="Ongeri F."/>
            <person name="Arias F."/>
            <person name="Lara F."/>
            <person name="Weissenberger G."/>
            <person name="Kamau G."/>
            <person name="Han H."/>
            <person name="Shen H."/>
            <person name="Dinh H."/>
            <person name="Khalil I."/>
            <person name="Jones J."/>
            <person name="Shafer J."/>
            <person name="Jayaseelan J."/>
            <person name="Quiroz J."/>
            <person name="Blankenburg K."/>
            <person name="Nguyen L."/>
            <person name="Jackson L."/>
            <person name="Francisco L."/>
            <person name="Tang L.-Y."/>
            <person name="Pu L.-L."/>
            <person name="Perales L."/>
            <person name="Lorensuhewa L."/>
            <person name="Munidasa M."/>
            <person name="Coyle M."/>
            <person name="Taylor M."/>
            <person name="Puazo M."/>
            <person name="Firestine M."/>
            <person name="Scheel M."/>
            <person name="Javaid M."/>
            <person name="Wang M."/>
            <person name="Li M."/>
            <person name="Tabassum N."/>
            <person name="Saada N."/>
            <person name="Osuji N."/>
            <person name="Aqrawi P."/>
            <person name="Fu Q."/>
            <person name="Thornton R."/>
            <person name="Raj R."/>
            <person name="Goodspeed R."/>
            <person name="Mata R."/>
            <person name="Najjar R."/>
            <person name="Gubbala S."/>
            <person name="Lee S."/>
            <person name="Denson S."/>
            <person name="Patil S."/>
            <person name="Macmil S."/>
            <person name="Qi S."/>
            <person name="Matskevitch T."/>
            <person name="Palculict T."/>
            <person name="Mathew T."/>
            <person name="Vee V."/>
            <person name="Velamala V."/>
            <person name="Korchina V."/>
            <person name="Cai W."/>
            <person name="Liu W."/>
            <person name="Dai W."/>
            <person name="Zou X."/>
            <person name="Zhu Y."/>
            <person name="Zhang Y."/>
            <person name="Wu Y.-Q."/>
            <person name="Xin Y."/>
            <person name="Nazarath L."/>
            <person name="Kovar C."/>
            <person name="Han Y."/>
            <person name="Muzny D."/>
            <person name="Gibbs R."/>
        </authorList>
    </citation>
    <scope>NUCLEOTIDE SEQUENCE [LARGE SCALE GENOMIC DNA]</scope>
    <source>
        <strain evidence="8">Jacobina</strain>
    </source>
</reference>
<dbReference type="PANTHER" id="PTHR45791">
    <property type="entry name" value="CALCIUM AND INTEGRIN BINDING FAMILY MEMBER 2"/>
    <property type="match status" value="1"/>
</dbReference>
<sequence>MGGSASILTKEQLEEYAELTYLTKYEIHYIFTRFLKLGPTQIATDFHFRFNSHYVMEEFPQLKFNPFRKEIFRIFSSQKDGHFSFEDFLDLCSVMSENCPLEVKAAWAFRILDFNGDNEISRDDINVLLDRLTGTSRLTEDDKNQISDILLHEMDLQHTGSMSQLEFLHAMTKMPEFATSFSFRP</sequence>
<dbReference type="FunFam" id="1.10.238.10:FF:000079">
    <property type="entry name" value="Calcium and integrin-binding family member 2"/>
    <property type="match status" value="1"/>
</dbReference>
<dbReference type="VEuPathDB" id="VectorBase:LLOJ006582"/>
<dbReference type="GO" id="GO:0016301">
    <property type="term" value="F:kinase activity"/>
    <property type="evidence" value="ECO:0007669"/>
    <property type="project" value="UniProtKB-KW"/>
</dbReference>
<proteinExistence type="predicted"/>
<dbReference type="GO" id="GO:0000287">
    <property type="term" value="F:magnesium ion binding"/>
    <property type="evidence" value="ECO:0007669"/>
    <property type="project" value="TreeGrafter"/>
</dbReference>
<dbReference type="Gene3D" id="1.10.238.10">
    <property type="entry name" value="EF-hand"/>
    <property type="match status" value="2"/>
</dbReference>
<dbReference type="InterPro" id="IPR018247">
    <property type="entry name" value="EF_Hand_1_Ca_BS"/>
</dbReference>
<evidence type="ECO:0000259" key="5">
    <source>
        <dbReference type="PROSITE" id="PS50222"/>
    </source>
</evidence>
<keyword evidence="6" id="KW-0418">Kinase</keyword>
<evidence type="ECO:0000256" key="1">
    <source>
        <dbReference type="ARBA" id="ARBA00022723"/>
    </source>
</evidence>
<dbReference type="VEuPathDB" id="VectorBase:LLONM1_010320"/>
<organism evidence="7 8">
    <name type="scientific">Lutzomyia longipalpis</name>
    <name type="common">Sand fly</name>
    <dbReference type="NCBI Taxonomy" id="7200"/>
    <lineage>
        <taxon>Eukaryota</taxon>
        <taxon>Metazoa</taxon>
        <taxon>Ecdysozoa</taxon>
        <taxon>Arthropoda</taxon>
        <taxon>Hexapoda</taxon>
        <taxon>Insecta</taxon>
        <taxon>Pterygota</taxon>
        <taxon>Neoptera</taxon>
        <taxon>Endopterygota</taxon>
        <taxon>Diptera</taxon>
        <taxon>Nematocera</taxon>
        <taxon>Psychodoidea</taxon>
        <taxon>Psychodidae</taxon>
        <taxon>Lutzomyia</taxon>
        <taxon>Lutzomyia</taxon>
    </lineage>
</organism>
<keyword evidence="6" id="KW-0808">Transferase</keyword>
<reference evidence="6" key="2">
    <citation type="journal article" date="2020" name="BMC">
        <title>Leishmania infection induces a limited differential gene expression in the sand fly midgut.</title>
        <authorList>
            <person name="Coutinho-Abreu I.V."/>
            <person name="Serafim T.D."/>
            <person name="Meneses C."/>
            <person name="Kamhawi S."/>
            <person name="Oliveira F."/>
            <person name="Valenzuela J.G."/>
        </authorList>
    </citation>
    <scope>NUCLEOTIDE SEQUENCE</scope>
    <source>
        <strain evidence="6">Jacobina</strain>
        <tissue evidence="6">Midgut</tissue>
    </source>
</reference>
<dbReference type="PROSITE" id="PS00018">
    <property type="entry name" value="EF_HAND_1"/>
    <property type="match status" value="1"/>
</dbReference>
<keyword evidence="3" id="KW-0106">Calcium</keyword>
<evidence type="ECO:0000313" key="7">
    <source>
        <dbReference type="EnsemblMetazoa" id="LLOJ006582-PA"/>
    </source>
</evidence>
<keyword evidence="2" id="KW-0677">Repeat</keyword>